<protein>
    <submittedName>
        <fullName evidence="2">Uncharacterized protein</fullName>
    </submittedName>
</protein>
<reference evidence="2" key="1">
    <citation type="submission" date="2014-11" db="EMBL/GenBank/DDBJ databases">
        <authorList>
            <person name="Amaro Gonzalez C."/>
        </authorList>
    </citation>
    <scope>NUCLEOTIDE SEQUENCE</scope>
</reference>
<dbReference type="EMBL" id="GBXM01047343">
    <property type="protein sequence ID" value="JAH61234.1"/>
    <property type="molecule type" value="Transcribed_RNA"/>
</dbReference>
<sequence length="24" mass="2890">MQKQPIRALLHVFRGRTSKQPKLR</sequence>
<proteinExistence type="predicted"/>
<reference evidence="2" key="2">
    <citation type="journal article" date="2015" name="Fish Shellfish Immunol.">
        <title>Early steps in the European eel (Anguilla anguilla)-Vibrio vulnificus interaction in the gills: Role of the RtxA13 toxin.</title>
        <authorList>
            <person name="Callol A."/>
            <person name="Pajuelo D."/>
            <person name="Ebbesson L."/>
            <person name="Teles M."/>
            <person name="MacKenzie S."/>
            <person name="Amaro C."/>
        </authorList>
    </citation>
    <scope>NUCLEOTIDE SEQUENCE</scope>
</reference>
<organism evidence="2">
    <name type="scientific">Anguilla anguilla</name>
    <name type="common">European freshwater eel</name>
    <name type="synonym">Muraena anguilla</name>
    <dbReference type="NCBI Taxonomy" id="7936"/>
    <lineage>
        <taxon>Eukaryota</taxon>
        <taxon>Metazoa</taxon>
        <taxon>Chordata</taxon>
        <taxon>Craniata</taxon>
        <taxon>Vertebrata</taxon>
        <taxon>Euteleostomi</taxon>
        <taxon>Actinopterygii</taxon>
        <taxon>Neopterygii</taxon>
        <taxon>Teleostei</taxon>
        <taxon>Anguilliformes</taxon>
        <taxon>Anguillidae</taxon>
        <taxon>Anguilla</taxon>
    </lineage>
</organism>
<feature type="region of interest" description="Disordered" evidence="1">
    <location>
        <begin position="1"/>
        <end position="24"/>
    </location>
</feature>
<evidence type="ECO:0000256" key="1">
    <source>
        <dbReference type="SAM" id="MobiDB-lite"/>
    </source>
</evidence>
<evidence type="ECO:0000313" key="2">
    <source>
        <dbReference type="EMBL" id="JAH61234.1"/>
    </source>
</evidence>
<accession>A0A0E9U5S0</accession>
<feature type="compositionally biased region" description="Basic residues" evidence="1">
    <location>
        <begin position="13"/>
        <end position="24"/>
    </location>
</feature>
<name>A0A0E9U5S0_ANGAN</name>
<dbReference type="AlphaFoldDB" id="A0A0E9U5S0"/>